<keyword evidence="1" id="KW-0175">Coiled coil</keyword>
<reference evidence="2" key="1">
    <citation type="submission" date="2020-08" db="EMBL/GenBank/DDBJ databases">
        <title>Genome public.</title>
        <authorList>
            <person name="Liu C."/>
            <person name="Sun Q."/>
        </authorList>
    </citation>
    <scope>NUCLEOTIDE SEQUENCE</scope>
    <source>
        <strain evidence="2">NSJ-12</strain>
    </source>
</reference>
<accession>A0A926EMP3</accession>
<feature type="coiled-coil region" evidence="1">
    <location>
        <begin position="148"/>
        <end position="178"/>
    </location>
</feature>
<dbReference type="EMBL" id="JACRSY010000030">
    <property type="protein sequence ID" value="MBC8580863.1"/>
    <property type="molecule type" value="Genomic_DNA"/>
</dbReference>
<sequence length="755" mass="83725">MGLKQIYNFIARLNKRDNPYTIVDEQVLLTDGKWEGFLEHDQVIEKTIEIYTLPNKEGERVFAYTLDKKEEVWKTYLKVFSQSEALYITYETYGDTVEAEDINQLQGAAYYLENFIENVKNKLHSHDEDKVRHITGNERESWNSRAFQKDLEVTNQNLQMTNENLEATNQNLGLTQQELLSHKNAKDNPHAVTKHQVGLGNVEDIQQASKAEFILHKEDLSNPHQVTKAQVGLGNLDNIQQASKVEFNTHTTDNIKHITSSERNNWNDKYTKAEVDNKLASLETKIDWKESVATFEDIASTYPNPVDGWTVNVKDTDYTYRYNGTEWVVISANAIPKATTSVDGLLSKEDKVKLDDVNSKKHTHGNKSVIDAITSALVTNWNSAFSHISDVIKHITVDERTLWNTVSNKVDKVTGKQLSTNDYTTAEKNKLSGIEANANRYVHPNDAGTRHVTDAEKTIWNGKANASHGNHVPATQSANNKKFLRCDNTWQDVTPGNIGAAPASHHHDERYYTETEANAKFVSKEDLGAAGYGDMTKAIYDTNNSGIVDKAESVAWDGITGKPPTFPPSAHTHTKSQISDFPTSLPANGGNADTVDGLHASSFTRVHSGSVNFGGNNKEITTAEFKTLLTTMGAFKQPHWIARGSWSYATNQIITDSGFGKIHLAGCVVEVIGTSSAYTIRISTPTTASGGSSSTLNCEFMYVDNGTSYSPRWSKIWTSNNDGGGSGMDADTVDGKHASDFLPKKGLTWNDLKGV</sequence>
<name>A0A926EMP3_9FIRM</name>
<gene>
    <name evidence="2" type="ORF">H8718_15195</name>
</gene>
<proteinExistence type="predicted"/>
<keyword evidence="3" id="KW-1185">Reference proteome</keyword>
<organism evidence="2 3">
    <name type="scientific">Zhenhengia yiwuensis</name>
    <dbReference type="NCBI Taxonomy" id="2763666"/>
    <lineage>
        <taxon>Bacteria</taxon>
        <taxon>Bacillati</taxon>
        <taxon>Bacillota</taxon>
        <taxon>Clostridia</taxon>
        <taxon>Lachnospirales</taxon>
        <taxon>Lachnospiraceae</taxon>
        <taxon>Zhenhengia</taxon>
    </lineage>
</organism>
<dbReference type="Proteomes" id="UP000655830">
    <property type="component" value="Unassembled WGS sequence"/>
</dbReference>
<evidence type="ECO:0000313" key="3">
    <source>
        <dbReference type="Proteomes" id="UP000655830"/>
    </source>
</evidence>
<dbReference type="AlphaFoldDB" id="A0A926EMP3"/>
<dbReference type="RefSeq" id="WP_249333559.1">
    <property type="nucleotide sequence ID" value="NZ_JACRSY010000030.1"/>
</dbReference>
<evidence type="ECO:0000313" key="2">
    <source>
        <dbReference type="EMBL" id="MBC8580863.1"/>
    </source>
</evidence>
<evidence type="ECO:0000256" key="1">
    <source>
        <dbReference type="SAM" id="Coils"/>
    </source>
</evidence>
<protein>
    <submittedName>
        <fullName evidence="2">Uncharacterized protein</fullName>
    </submittedName>
</protein>
<comment type="caution">
    <text evidence="2">The sequence shown here is derived from an EMBL/GenBank/DDBJ whole genome shotgun (WGS) entry which is preliminary data.</text>
</comment>